<protein>
    <submittedName>
        <fullName evidence="3">Uncharacterized protein</fullName>
    </submittedName>
</protein>
<proteinExistence type="inferred from homology"/>
<accession>A0ABR2YXY4</accession>
<dbReference type="PANTHER" id="PTHR16487:SF0">
    <property type="entry name" value="PROTEIN PHOSPHATASE 4 REGULATORY SUBUNIT 2-RELATED"/>
    <property type="match status" value="1"/>
</dbReference>
<evidence type="ECO:0000256" key="2">
    <source>
        <dbReference type="SAM" id="MobiDB-lite"/>
    </source>
</evidence>
<dbReference type="Proteomes" id="UP001491310">
    <property type="component" value="Unassembled WGS sequence"/>
</dbReference>
<organism evidence="3 4">
    <name type="scientific">Coccomyxa subellipsoidea</name>
    <dbReference type="NCBI Taxonomy" id="248742"/>
    <lineage>
        <taxon>Eukaryota</taxon>
        <taxon>Viridiplantae</taxon>
        <taxon>Chlorophyta</taxon>
        <taxon>core chlorophytes</taxon>
        <taxon>Trebouxiophyceae</taxon>
        <taxon>Trebouxiophyceae incertae sedis</taxon>
        <taxon>Coccomyxaceae</taxon>
        <taxon>Coccomyxa</taxon>
    </lineage>
</organism>
<name>A0ABR2YXY4_9CHLO</name>
<comment type="similarity">
    <text evidence="1">Belongs to the PPP4R2 family.</text>
</comment>
<feature type="compositionally biased region" description="Low complexity" evidence="2">
    <location>
        <begin position="149"/>
        <end position="159"/>
    </location>
</feature>
<reference evidence="3 4" key="1">
    <citation type="journal article" date="2024" name="Nat. Commun.">
        <title>Phylogenomics reveals the evolutionary origins of lichenization in chlorophyte algae.</title>
        <authorList>
            <person name="Puginier C."/>
            <person name="Libourel C."/>
            <person name="Otte J."/>
            <person name="Skaloud P."/>
            <person name="Haon M."/>
            <person name="Grisel S."/>
            <person name="Petersen M."/>
            <person name="Berrin J.G."/>
            <person name="Delaux P.M."/>
            <person name="Dal Grande F."/>
            <person name="Keller J."/>
        </authorList>
    </citation>
    <scope>NUCLEOTIDE SEQUENCE [LARGE SCALE GENOMIC DNA]</scope>
    <source>
        <strain evidence="3 4">SAG 216-7</strain>
    </source>
</reference>
<dbReference type="Pfam" id="PF09184">
    <property type="entry name" value="PPP4R2"/>
    <property type="match status" value="1"/>
</dbReference>
<comment type="caution">
    <text evidence="3">The sequence shown here is derived from an EMBL/GenBank/DDBJ whole genome shotgun (WGS) entry which is preliminary data.</text>
</comment>
<gene>
    <name evidence="3" type="ORF">WJX75_006200</name>
</gene>
<dbReference type="InterPro" id="IPR015267">
    <property type="entry name" value="PPP4R2"/>
</dbReference>
<dbReference type="EMBL" id="JALJOT010000003">
    <property type="protein sequence ID" value="KAK9916717.1"/>
    <property type="molecule type" value="Genomic_DNA"/>
</dbReference>
<evidence type="ECO:0000256" key="1">
    <source>
        <dbReference type="ARBA" id="ARBA00009207"/>
    </source>
</evidence>
<sequence>MSLVADEEALRSFDGTPDAEKKVTPALRGVLAEIATTGIIRYEWTLLQPLVTYLLSQVLLDYDSISKVEVGPMPPPANGESIQQLVERLTQAVRAHSSAAPFTLQRLAELLLEPQKQYSRLDKLALALEKLLLVTSTVAPQSSPPPRPALDSLPPVNENPKPPPGSSSTKPPASIPGTANGPHERMHMPGSGFNLASAALGTLSAGAAPQYLPNSQSPAMAADIDRLGDSAQPVVVPAAGTIVGL</sequence>
<feature type="region of interest" description="Disordered" evidence="2">
    <location>
        <begin position="137"/>
        <end position="193"/>
    </location>
</feature>
<evidence type="ECO:0000313" key="4">
    <source>
        <dbReference type="Proteomes" id="UP001491310"/>
    </source>
</evidence>
<keyword evidence="4" id="KW-1185">Reference proteome</keyword>
<dbReference type="PANTHER" id="PTHR16487">
    <property type="entry name" value="PPP4R2-RELATED PROTEIN"/>
    <property type="match status" value="1"/>
</dbReference>
<evidence type="ECO:0000313" key="3">
    <source>
        <dbReference type="EMBL" id="KAK9916717.1"/>
    </source>
</evidence>